<evidence type="ECO:0000313" key="4">
    <source>
        <dbReference type="Proteomes" id="UP000046393"/>
    </source>
</evidence>
<dbReference type="SMART" id="SM00908">
    <property type="entry name" value="Gal-bind_lectin"/>
    <property type="match status" value="2"/>
</dbReference>
<keyword evidence="1 2" id="KW-0430">Lectin</keyword>
<dbReference type="InterPro" id="IPR044156">
    <property type="entry name" value="Galectin-like"/>
</dbReference>
<dbReference type="GO" id="GO:0016936">
    <property type="term" value="F:galactoside binding"/>
    <property type="evidence" value="ECO:0007669"/>
    <property type="project" value="TreeGrafter"/>
</dbReference>
<dbReference type="SMART" id="SM00276">
    <property type="entry name" value="GLECT"/>
    <property type="match status" value="2"/>
</dbReference>
<dbReference type="Proteomes" id="UP000046393">
    <property type="component" value="Unplaced"/>
</dbReference>
<evidence type="ECO:0000256" key="2">
    <source>
        <dbReference type="RuleBase" id="RU102079"/>
    </source>
</evidence>
<accession>A0A158R4P3</accession>
<organism evidence="4 5">
    <name type="scientific">Syphacia muris</name>
    <dbReference type="NCBI Taxonomy" id="451379"/>
    <lineage>
        <taxon>Eukaryota</taxon>
        <taxon>Metazoa</taxon>
        <taxon>Ecdysozoa</taxon>
        <taxon>Nematoda</taxon>
        <taxon>Chromadorea</taxon>
        <taxon>Rhabditida</taxon>
        <taxon>Spirurina</taxon>
        <taxon>Oxyuridomorpha</taxon>
        <taxon>Oxyuroidea</taxon>
        <taxon>Oxyuridae</taxon>
        <taxon>Syphacia</taxon>
    </lineage>
</organism>
<reference evidence="5" key="1">
    <citation type="submission" date="2016-04" db="UniProtKB">
        <authorList>
            <consortium name="WormBaseParasite"/>
        </authorList>
    </citation>
    <scope>IDENTIFICATION</scope>
</reference>
<protein>
    <recommendedName>
        <fullName evidence="2">Galectin</fullName>
    </recommendedName>
</protein>
<dbReference type="STRING" id="451379.A0A158R4P3"/>
<evidence type="ECO:0000256" key="1">
    <source>
        <dbReference type="ARBA" id="ARBA00022734"/>
    </source>
</evidence>
<evidence type="ECO:0000259" key="3">
    <source>
        <dbReference type="PROSITE" id="PS51304"/>
    </source>
</evidence>
<feature type="domain" description="Galectin" evidence="3">
    <location>
        <begin position="209"/>
        <end position="335"/>
    </location>
</feature>
<dbReference type="CDD" id="cd00070">
    <property type="entry name" value="GLECT"/>
    <property type="match status" value="2"/>
</dbReference>
<proteinExistence type="predicted"/>
<dbReference type="PROSITE" id="PS51304">
    <property type="entry name" value="GALECTIN"/>
    <property type="match status" value="2"/>
</dbReference>
<evidence type="ECO:0000313" key="5">
    <source>
        <dbReference type="WBParaSite" id="SMUV_0000399701-mRNA-1"/>
    </source>
</evidence>
<name>A0A158R4P3_9BILA</name>
<dbReference type="GO" id="GO:0030246">
    <property type="term" value="F:carbohydrate binding"/>
    <property type="evidence" value="ECO:0007669"/>
    <property type="project" value="UniProtKB-UniRule"/>
</dbReference>
<dbReference type="Gene3D" id="2.60.120.200">
    <property type="match status" value="2"/>
</dbReference>
<dbReference type="Pfam" id="PF00337">
    <property type="entry name" value="Gal-bind_lectin"/>
    <property type="match status" value="2"/>
</dbReference>
<dbReference type="SUPFAM" id="SSF49899">
    <property type="entry name" value="Concanavalin A-like lectins/glucanases"/>
    <property type="match status" value="2"/>
</dbReference>
<sequence length="450" mass="49869">MDKTIPLHIPIVNGLPEGARVLIEGTAYNGSQRSFAVELYAGPNIALHLNPRFGHFNEFVTVLNSMQEGGWKHEERHQMPIIVGQPFKLKIKNVDNKYKIKINNDEMFFHHRIPPQFINGFGIRGDVTVQKIHFKNFHEQCFQPGNYVPPMYPSTGYNPAPPVGFGAAPSAPAYQPYGTPAPPPPQPYGGMPSTGYGAYGPPPPHPTPLNVPITNGLAEGARIVIEGSATNGPERSFTVALHAGSNIALQMSFKFGSENQIVLNSCESNVWKNEERQPLPFRVGHEFELSIKNINNKYRIEVDDTEFKFHHRVSPNLISALTIQGDISIKRVQLKNFRKQVQNNSPQPVGFVAQPMQTPYPNTNNSPPPVGFGANPMETPFPGVYPGPSPSGFNAGIQQSPLGHGSYCLPPEAFSPSSLKMMEAQQKMQFEFMNSFMDRASKFMTKFDTK</sequence>
<dbReference type="PANTHER" id="PTHR11346:SF171">
    <property type="entry name" value="GALECTIN"/>
    <property type="match status" value="1"/>
</dbReference>
<dbReference type="InterPro" id="IPR013320">
    <property type="entry name" value="ConA-like_dom_sf"/>
</dbReference>
<keyword evidence="4" id="KW-1185">Reference proteome</keyword>
<dbReference type="WBParaSite" id="SMUV_0000399701-mRNA-1">
    <property type="protein sequence ID" value="SMUV_0000399701-mRNA-1"/>
    <property type="gene ID" value="SMUV_0000399701"/>
</dbReference>
<dbReference type="AlphaFoldDB" id="A0A158R4P3"/>
<dbReference type="InterPro" id="IPR001079">
    <property type="entry name" value="Galectin_CRD"/>
</dbReference>
<dbReference type="PANTHER" id="PTHR11346">
    <property type="entry name" value="GALECTIN"/>
    <property type="match status" value="1"/>
</dbReference>
<feature type="domain" description="Galectin" evidence="3">
    <location>
        <begin position="7"/>
        <end position="135"/>
    </location>
</feature>